<reference evidence="16" key="2">
    <citation type="submission" date="2025-08" db="UniProtKB">
        <authorList>
            <consortium name="RefSeq"/>
        </authorList>
    </citation>
    <scope>IDENTIFICATION</scope>
    <source>
        <tissue evidence="16">Young leaves</tissue>
    </source>
</reference>
<comment type="subcellular location">
    <subcellularLocation>
        <location evidence="2">Nucleus</location>
    </subcellularLocation>
</comment>
<keyword evidence="8 10" id="KW-0413">Isomerase</keyword>
<dbReference type="InterPro" id="IPR011010">
    <property type="entry name" value="DNA_brk_join_enz"/>
</dbReference>
<dbReference type="Pfam" id="PF14370">
    <property type="entry name" value="Topo_C_assoc"/>
    <property type="match status" value="1"/>
</dbReference>
<evidence type="ECO:0000256" key="7">
    <source>
        <dbReference type="ARBA" id="ARBA00023125"/>
    </source>
</evidence>
<dbReference type="InterPro" id="IPR013500">
    <property type="entry name" value="TopoI_cat_euk"/>
</dbReference>
<dbReference type="Pfam" id="PF02919">
    <property type="entry name" value="Topoisom_I_N"/>
    <property type="match status" value="1"/>
</dbReference>
<evidence type="ECO:0000313" key="16">
    <source>
        <dbReference type="RefSeq" id="XP_008782916.3"/>
    </source>
</evidence>
<sequence length="949" mass="106549">MAVHSCIKQVIYDDGDDDDGPAVFKRSNSASKQKQLNSASKKSTSQRCDSSLGKLRSEKSVTNYGNSNFQKNKITSTVKAASEKSESMVAGSNSRIADQSKHFAEHKLASNSKETAHLDNICADAESSDDSDDDKPLSHRLNAASMVFHRNNSMHADSSEHKLATSSKDKMDLDKPCNKSEDSDDSDDDKPLSSKFSSSVVVEKSSSSHAKKVFESPRHTSLSSQKLKERTKEDSDDSEDDEPLLSRFQPKSAGGASTKISDDDEKPLASKVKPNGSVKKGTSNELRFSKGANKRPLGDTNNRIDSSIKKAKVSDSSYHAKVKQEVVEKKPGTDDNDHIPIAQRIKSGSSDNKSSTNKVMKKITCSPFKKDSKKMKKAMKNSKFSKSLKVPPGSGGGQKWTTLEHNGVIFPPPYKPHGVRMLYNGQPVDLTPEQEEVATMFAVMKDTDYATKPKFIENFWNDWKQILGKNHVIKKFELCDFTPIYEWHQRQKEKNKQMSAEEKKALKEDKLKQEEKYMWAVVDGVKEKVGNFRVEPPGLFRGRGEHPKMGKLKKRIRPSDITINIGKGAPIPECPIPGERWKEVKHDNTVTWLAFWNDPINLKEFKYVFLAASSSLKGQSDKEKYEKARLLKDYIHNIRANYTRDFTSKDAAKRQIAVATYLIDKLALRAGNEKDDDEADTVGCCTLKVENVVLVPPNKLQFDFLGKDSIRYFNTVEVEPPVYKAIGEFRTARKSHGSKKSGGDDLFDLLDTSKLNAHLKELMPGLTAKVFRTYNASITLDDILNRETKDGTLPEKIAVYQHANKEVAIICNHQRSVSKSHDAQMSRLNGKIADIKAQREELKVDLSRARKGKPPLKDGEGKPKRIMSPQVLEKKVAQIDAKIEKMELDKKIKEDLKTVALGTSKINYLDPRISVAWCKRHEVPIEKIFNKSLLAKFAWAMDVDPTFRF</sequence>
<evidence type="ECO:0000313" key="15">
    <source>
        <dbReference type="Proteomes" id="UP000228380"/>
    </source>
</evidence>
<feature type="compositionally biased region" description="Low complexity" evidence="13">
    <location>
        <begin position="193"/>
        <end position="208"/>
    </location>
</feature>
<dbReference type="GO" id="GO:0006260">
    <property type="term" value="P:DNA replication"/>
    <property type="evidence" value="ECO:0007669"/>
    <property type="project" value="TreeGrafter"/>
</dbReference>
<evidence type="ECO:0000256" key="8">
    <source>
        <dbReference type="ARBA" id="ARBA00023235"/>
    </source>
</evidence>
<dbReference type="OrthoDB" id="47179at2759"/>
<dbReference type="SUPFAM" id="SSF56349">
    <property type="entry name" value="DNA breaking-rejoining enzymes"/>
    <property type="match status" value="1"/>
</dbReference>
<proteinExistence type="inferred from homology"/>
<keyword evidence="15" id="KW-1185">Reference proteome</keyword>
<dbReference type="FunFam" id="1.10.132.10:FF:000002">
    <property type="entry name" value="DNA topoisomerase I"/>
    <property type="match status" value="1"/>
</dbReference>
<dbReference type="CDD" id="cd03489">
    <property type="entry name" value="Topoisomer_IB_N_LdtopoI_like"/>
    <property type="match status" value="1"/>
</dbReference>
<dbReference type="GO" id="GO:0007059">
    <property type="term" value="P:chromosome segregation"/>
    <property type="evidence" value="ECO:0007669"/>
    <property type="project" value="TreeGrafter"/>
</dbReference>
<feature type="region of interest" description="Disordered" evidence="13">
    <location>
        <begin position="13"/>
        <end position="67"/>
    </location>
</feature>
<evidence type="ECO:0000259" key="14">
    <source>
        <dbReference type="SMART" id="SM00435"/>
    </source>
</evidence>
<dbReference type="Gene3D" id="3.90.15.10">
    <property type="entry name" value="Topoisomerase I, Chain A, domain 3"/>
    <property type="match status" value="1"/>
</dbReference>
<evidence type="ECO:0000256" key="12">
    <source>
        <dbReference type="SAM" id="Coils"/>
    </source>
</evidence>
<feature type="compositionally biased region" description="Basic residues" evidence="13">
    <location>
        <begin position="371"/>
        <end position="380"/>
    </location>
</feature>
<evidence type="ECO:0000256" key="2">
    <source>
        <dbReference type="ARBA" id="ARBA00004123"/>
    </source>
</evidence>
<dbReference type="GO" id="GO:0005730">
    <property type="term" value="C:nucleolus"/>
    <property type="evidence" value="ECO:0007669"/>
    <property type="project" value="TreeGrafter"/>
</dbReference>
<dbReference type="InterPro" id="IPR018521">
    <property type="entry name" value="TopoIB_AS"/>
</dbReference>
<dbReference type="InterPro" id="IPR001631">
    <property type="entry name" value="TopoI"/>
</dbReference>
<keyword evidence="9" id="KW-0539">Nucleus</keyword>
<evidence type="ECO:0000256" key="11">
    <source>
        <dbReference type="RuleBase" id="RU365101"/>
    </source>
</evidence>
<dbReference type="FunFam" id="1.10.10.41:FF:000001">
    <property type="entry name" value="DNA topoisomerase I"/>
    <property type="match status" value="1"/>
</dbReference>
<evidence type="ECO:0000256" key="1">
    <source>
        <dbReference type="ARBA" id="ARBA00000213"/>
    </source>
</evidence>
<dbReference type="EC" id="5.6.2.1" evidence="11"/>
<organism evidence="15 16">
    <name type="scientific">Phoenix dactylifera</name>
    <name type="common">Date palm</name>
    <dbReference type="NCBI Taxonomy" id="42345"/>
    <lineage>
        <taxon>Eukaryota</taxon>
        <taxon>Viridiplantae</taxon>
        <taxon>Streptophyta</taxon>
        <taxon>Embryophyta</taxon>
        <taxon>Tracheophyta</taxon>
        <taxon>Spermatophyta</taxon>
        <taxon>Magnoliopsida</taxon>
        <taxon>Liliopsida</taxon>
        <taxon>Arecaceae</taxon>
        <taxon>Coryphoideae</taxon>
        <taxon>Phoeniceae</taxon>
        <taxon>Phoenix</taxon>
    </lineage>
</organism>
<keyword evidence="7 10" id="KW-0238">DNA-binding</keyword>
<evidence type="ECO:0000256" key="10">
    <source>
        <dbReference type="PROSITE-ProRule" id="PRU01382"/>
    </source>
</evidence>
<dbReference type="KEGG" id="pda:103702323"/>
<dbReference type="AlphaFoldDB" id="A0A8B7BPT7"/>
<comment type="function">
    <text evidence="11">Releases the supercoiling and torsional tension of DNA introduced during the DNA replication and transcription by transiently cleaving and rejoining one strand of the DNA duplex. Introduces a single-strand break via transesterification at the specific target site 5'-[CT]CCTTp site in duplex DNA. The scissile phosphodiester is attacked by the catalytic tyrosine of the enzyme, resulting in the formation of a DNA-(3'-phosphotyrosyl)-enzyme intermediate and the expulsion of a 5'-OH DNA strand. The free DNA strand then undergoes passage around the unbroken strand thus removing DNA supercoils. Finally, in the religation step, the DNA 5'-OH attacks the covalent intermediate to expel the active-site tyrosine and restore the DNA phosphodiester backbone.</text>
</comment>
<dbReference type="GO" id="GO:0006265">
    <property type="term" value="P:DNA topological change"/>
    <property type="evidence" value="ECO:0007669"/>
    <property type="project" value="UniProtKB-UniRule"/>
</dbReference>
<feature type="compositionally biased region" description="Basic and acidic residues" evidence="13">
    <location>
        <begin position="157"/>
        <end position="181"/>
    </location>
</feature>
<dbReference type="SUPFAM" id="SSF56741">
    <property type="entry name" value="Eukaryotic DNA topoisomerase I, N-terminal DNA-binding fragment"/>
    <property type="match status" value="1"/>
</dbReference>
<dbReference type="InterPro" id="IPR013030">
    <property type="entry name" value="DNA_topo_DNA_db_N_dom2"/>
</dbReference>
<evidence type="ECO:0000256" key="6">
    <source>
        <dbReference type="ARBA" id="ARBA00023054"/>
    </source>
</evidence>
<gene>
    <name evidence="16" type="primary">LOC103702323</name>
</gene>
<feature type="domain" description="DNA topoisomerase I eukaryotic-type" evidence="14">
    <location>
        <begin position="539"/>
        <end position="922"/>
    </location>
</feature>
<comment type="similarity">
    <text evidence="3 10 11">Belongs to the type IB topoisomerase family.</text>
</comment>
<dbReference type="InterPro" id="IPR013499">
    <property type="entry name" value="TopoI_euk"/>
</dbReference>
<feature type="active site" description="O-(3'-phospho-DNA)-tyrosine intermediate" evidence="10">
    <location>
        <position position="908"/>
    </location>
</feature>
<dbReference type="InterPro" id="IPR013034">
    <property type="entry name" value="DNA_topo_DNA_db_N_dom1"/>
</dbReference>
<dbReference type="PANTHER" id="PTHR10290:SF23">
    <property type="entry name" value="DNA TOPOISOMERASE 1 BETA"/>
    <property type="match status" value="1"/>
</dbReference>
<reference evidence="15" key="1">
    <citation type="journal article" date="2019" name="Nat. Commun.">
        <title>Genome-wide association mapping of date palm fruit traits.</title>
        <authorList>
            <person name="Hazzouri K.M."/>
            <person name="Gros-Balthazard M."/>
            <person name="Flowers J.M."/>
            <person name="Copetti D."/>
            <person name="Lemansour A."/>
            <person name="Lebrun M."/>
            <person name="Masmoudi K."/>
            <person name="Ferrand S."/>
            <person name="Dhar M.I."/>
            <person name="Fresquez Z.A."/>
            <person name="Rosas U."/>
            <person name="Zhang J."/>
            <person name="Talag J."/>
            <person name="Lee S."/>
            <person name="Kudrna D."/>
            <person name="Powell R.F."/>
            <person name="Leitch I.J."/>
            <person name="Krueger R.R."/>
            <person name="Wing R.A."/>
            <person name="Amiri K.M.A."/>
            <person name="Purugganan M.D."/>
        </authorList>
    </citation>
    <scope>NUCLEOTIDE SEQUENCE [LARGE SCALE GENOMIC DNA]</scope>
    <source>
        <strain evidence="15">cv. Khalas</strain>
    </source>
</reference>
<dbReference type="PROSITE" id="PS52038">
    <property type="entry name" value="TOPO_IB_2"/>
    <property type="match status" value="1"/>
</dbReference>
<dbReference type="GeneID" id="103702323"/>
<dbReference type="FunFam" id="3.90.15.10:FF:000003">
    <property type="entry name" value="DNA topoisomerase I"/>
    <property type="match status" value="1"/>
</dbReference>
<dbReference type="FunFam" id="2.170.11.10:FF:000001">
    <property type="entry name" value="DNA topoisomerase I"/>
    <property type="match status" value="1"/>
</dbReference>
<dbReference type="InterPro" id="IPR014711">
    <property type="entry name" value="TopoI_cat_a-hlx-sub_euk"/>
</dbReference>
<dbReference type="PRINTS" id="PR00416">
    <property type="entry name" value="EUTPISMRASEI"/>
</dbReference>
<feature type="coiled-coil region" evidence="12">
    <location>
        <begin position="825"/>
        <end position="852"/>
    </location>
</feature>
<feature type="compositionally biased region" description="Acidic residues" evidence="13">
    <location>
        <begin position="234"/>
        <end position="243"/>
    </location>
</feature>
<dbReference type="PROSITE" id="PS00176">
    <property type="entry name" value="TOPO_IB_1"/>
    <property type="match status" value="1"/>
</dbReference>
<evidence type="ECO:0000256" key="5">
    <source>
        <dbReference type="ARBA" id="ARBA00023029"/>
    </source>
</evidence>
<dbReference type="InterPro" id="IPR008336">
    <property type="entry name" value="TopoI_DNA-bd_euk"/>
</dbReference>
<dbReference type="InterPro" id="IPR036202">
    <property type="entry name" value="TopoI_DNA-bd_euk_N_sf"/>
</dbReference>
<dbReference type="SMART" id="SM00435">
    <property type="entry name" value="TOPEUc"/>
    <property type="match status" value="1"/>
</dbReference>
<dbReference type="PANTHER" id="PTHR10290">
    <property type="entry name" value="DNA TOPOISOMERASE I"/>
    <property type="match status" value="1"/>
</dbReference>
<dbReference type="GO" id="GO:0003917">
    <property type="term" value="F:DNA topoisomerase type I (single strand cut, ATP-independent) activity"/>
    <property type="evidence" value="ECO:0007669"/>
    <property type="project" value="UniProtKB-UniRule"/>
</dbReference>
<dbReference type="Proteomes" id="UP000228380">
    <property type="component" value="Chromosome 7"/>
</dbReference>
<evidence type="ECO:0000256" key="9">
    <source>
        <dbReference type="ARBA" id="ARBA00023242"/>
    </source>
</evidence>
<feature type="coiled-coil region" evidence="12">
    <location>
        <begin position="488"/>
        <end position="516"/>
    </location>
</feature>
<comment type="catalytic activity">
    <reaction evidence="1 10 11">
        <text>ATP-independent breakage of single-stranded DNA, followed by passage and rejoining.</text>
        <dbReference type="EC" id="5.6.2.1"/>
    </reaction>
</comment>
<accession>A0A8B7BPT7</accession>
<dbReference type="RefSeq" id="XP_008782916.3">
    <property type="nucleotide sequence ID" value="XM_008784694.4"/>
</dbReference>
<dbReference type="Gene3D" id="2.170.11.10">
    <property type="entry name" value="DNA Topoisomerase I, domain 2"/>
    <property type="match status" value="1"/>
</dbReference>
<evidence type="ECO:0000256" key="13">
    <source>
        <dbReference type="SAM" id="MobiDB-lite"/>
    </source>
</evidence>
<evidence type="ECO:0000256" key="3">
    <source>
        <dbReference type="ARBA" id="ARBA00006645"/>
    </source>
</evidence>
<dbReference type="CDD" id="cd00659">
    <property type="entry name" value="Topo_IB_C"/>
    <property type="match status" value="1"/>
</dbReference>
<feature type="region of interest" description="Disordered" evidence="13">
    <location>
        <begin position="370"/>
        <end position="396"/>
    </location>
</feature>
<dbReference type="GO" id="GO:0003677">
    <property type="term" value="F:DNA binding"/>
    <property type="evidence" value="ECO:0007669"/>
    <property type="project" value="UniProtKB-UniRule"/>
</dbReference>
<keyword evidence="5 10" id="KW-0799">Topoisomerase</keyword>
<feature type="compositionally biased region" description="Polar residues" evidence="13">
    <location>
        <begin position="346"/>
        <end position="358"/>
    </location>
</feature>
<keyword evidence="6 12" id="KW-0175">Coiled coil</keyword>
<dbReference type="Gene3D" id="1.10.10.41">
    <property type="entry name" value="Yeast DNA topoisomerase - domain 1"/>
    <property type="match status" value="1"/>
</dbReference>
<keyword evidence="4" id="KW-0597">Phosphoprotein</keyword>
<feature type="compositionally biased region" description="Basic and acidic residues" evidence="13">
    <location>
        <begin position="322"/>
        <end position="338"/>
    </location>
</feature>
<dbReference type="Gene3D" id="1.10.132.10">
    <property type="match status" value="1"/>
</dbReference>
<name>A0A8B7BPT7_PHODC</name>
<feature type="compositionally biased region" description="Polar residues" evidence="13">
    <location>
        <begin position="26"/>
        <end position="49"/>
    </location>
</feature>
<dbReference type="InterPro" id="IPR051062">
    <property type="entry name" value="Topoisomerase_IB"/>
</dbReference>
<dbReference type="InterPro" id="IPR025834">
    <property type="entry name" value="TopoI_C_dom"/>
</dbReference>
<dbReference type="Pfam" id="PF01028">
    <property type="entry name" value="Topoisom_I"/>
    <property type="match status" value="1"/>
</dbReference>
<feature type="region of interest" description="Disordered" evidence="13">
    <location>
        <begin position="123"/>
        <end position="358"/>
    </location>
</feature>
<dbReference type="GO" id="GO:0005694">
    <property type="term" value="C:chromosome"/>
    <property type="evidence" value="ECO:0007669"/>
    <property type="project" value="InterPro"/>
</dbReference>
<dbReference type="InterPro" id="IPR014727">
    <property type="entry name" value="TopoI_cat_a/b-sub_euk"/>
</dbReference>
<protein>
    <recommendedName>
        <fullName evidence="11">DNA topoisomerase I</fullName>
        <ecNumber evidence="11">5.6.2.1</ecNumber>
    </recommendedName>
    <alternativeName>
        <fullName evidence="11">DNA topoisomerase 1</fullName>
    </alternativeName>
</protein>
<evidence type="ECO:0000256" key="4">
    <source>
        <dbReference type="ARBA" id="ARBA00022553"/>
    </source>
</evidence>